<dbReference type="Gene3D" id="3.30.470.30">
    <property type="entry name" value="DNA ligase/mRNA capping enzyme"/>
    <property type="match status" value="1"/>
</dbReference>
<organism evidence="16 17">
    <name type="scientific">Candidatus Nomurabacteria bacterium RIFCSPLOWO2_02_FULL_40_10</name>
    <dbReference type="NCBI Taxonomy" id="1801786"/>
    <lineage>
        <taxon>Bacteria</taxon>
        <taxon>Candidatus Nomuraibacteriota</taxon>
    </lineage>
</organism>
<dbReference type="SUPFAM" id="SSF56091">
    <property type="entry name" value="DNA ligase/mRNA capping enzyme, catalytic domain"/>
    <property type="match status" value="1"/>
</dbReference>
<feature type="binding site" evidence="14">
    <location>
        <position position="190"/>
    </location>
    <ligand>
        <name>NAD(+)</name>
        <dbReference type="ChEBI" id="CHEBI:57540"/>
    </ligand>
</feature>
<keyword evidence="9 14" id="KW-0460">Magnesium</keyword>
<dbReference type="SUPFAM" id="SSF50249">
    <property type="entry name" value="Nucleic acid-binding proteins"/>
    <property type="match status" value="1"/>
</dbReference>
<dbReference type="CDD" id="cd17748">
    <property type="entry name" value="BRCT_DNA_ligase_like"/>
    <property type="match status" value="1"/>
</dbReference>
<evidence type="ECO:0000256" key="5">
    <source>
        <dbReference type="ARBA" id="ARBA00022705"/>
    </source>
</evidence>
<evidence type="ECO:0000256" key="1">
    <source>
        <dbReference type="ARBA" id="ARBA00004067"/>
    </source>
</evidence>
<feature type="binding site" evidence="14">
    <location>
        <begin position="83"/>
        <end position="84"/>
    </location>
    <ligand>
        <name>NAD(+)</name>
        <dbReference type="ChEBI" id="CHEBI:57540"/>
    </ligand>
</feature>
<name>A0A1F6XW13_9BACT</name>
<dbReference type="Pfam" id="PF03120">
    <property type="entry name" value="OB_DNA_ligase"/>
    <property type="match status" value="1"/>
</dbReference>
<feature type="binding site" evidence="14">
    <location>
        <position position="336"/>
    </location>
    <ligand>
        <name>NAD(+)</name>
        <dbReference type="ChEBI" id="CHEBI:57540"/>
    </ligand>
</feature>
<dbReference type="InterPro" id="IPR018239">
    <property type="entry name" value="DNA_ligase_AS"/>
</dbReference>
<dbReference type="Gene3D" id="1.10.287.610">
    <property type="entry name" value="Helix hairpin bin"/>
    <property type="match status" value="1"/>
</dbReference>
<feature type="binding site" evidence="14">
    <location>
        <begin position="34"/>
        <end position="38"/>
    </location>
    <ligand>
        <name>NAD(+)</name>
        <dbReference type="ChEBI" id="CHEBI:57540"/>
    </ligand>
</feature>
<dbReference type="InterPro" id="IPR012340">
    <property type="entry name" value="NA-bd_OB-fold"/>
</dbReference>
<evidence type="ECO:0000256" key="4">
    <source>
        <dbReference type="ARBA" id="ARBA00022598"/>
    </source>
</evidence>
<comment type="caution">
    <text evidence="16">The sequence shown here is derived from an EMBL/GenBank/DDBJ whole genome shotgun (WGS) entry which is preliminary data.</text>
</comment>
<dbReference type="InterPro" id="IPR010994">
    <property type="entry name" value="RuvA_2-like"/>
</dbReference>
<dbReference type="GO" id="GO:0003911">
    <property type="term" value="F:DNA ligase (NAD+) activity"/>
    <property type="evidence" value="ECO:0007669"/>
    <property type="project" value="UniProtKB-UniRule"/>
</dbReference>
<dbReference type="NCBIfam" id="NF005932">
    <property type="entry name" value="PRK07956.1"/>
    <property type="match status" value="1"/>
</dbReference>
<evidence type="ECO:0000256" key="10">
    <source>
        <dbReference type="ARBA" id="ARBA00023027"/>
    </source>
</evidence>
<feature type="active site" description="N6-AMP-lysine intermediate" evidence="14">
    <location>
        <position position="121"/>
    </location>
</feature>
<dbReference type="GO" id="GO:0046872">
    <property type="term" value="F:metal ion binding"/>
    <property type="evidence" value="ECO:0007669"/>
    <property type="project" value="UniProtKB-KW"/>
</dbReference>
<dbReference type="InterPro" id="IPR003583">
    <property type="entry name" value="Hlx-hairpin-Hlx_DNA-bd_motif"/>
</dbReference>
<dbReference type="Pfam" id="PF00533">
    <property type="entry name" value="BRCT"/>
    <property type="match status" value="1"/>
</dbReference>
<feature type="binding site" evidence="14">
    <location>
        <position position="119"/>
    </location>
    <ligand>
        <name>NAD(+)</name>
        <dbReference type="ChEBI" id="CHEBI:57540"/>
    </ligand>
</feature>
<reference evidence="16 17" key="1">
    <citation type="journal article" date="2016" name="Nat. Commun.">
        <title>Thousands of microbial genomes shed light on interconnected biogeochemical processes in an aquifer system.</title>
        <authorList>
            <person name="Anantharaman K."/>
            <person name="Brown C.T."/>
            <person name="Hug L.A."/>
            <person name="Sharon I."/>
            <person name="Castelle C.J."/>
            <person name="Probst A.J."/>
            <person name="Thomas B.C."/>
            <person name="Singh A."/>
            <person name="Wilkins M.J."/>
            <person name="Karaoz U."/>
            <person name="Brodie E.L."/>
            <person name="Williams K.H."/>
            <person name="Hubbard S.S."/>
            <person name="Banfield J.F."/>
        </authorList>
    </citation>
    <scope>NUCLEOTIDE SEQUENCE [LARGE SCALE GENOMIC DNA]</scope>
</reference>
<comment type="caution">
    <text evidence="14">Lacks conserved residue(s) required for the propagation of feature annotation.</text>
</comment>
<sequence>MTKIEAKARIEKLREQIENLRYRYHVLDDPKVTDEVYDSLTKELRKLETEFPEFVDPNSPTNRVGGKPLDKFVKVTHQTPMLSLNDAFSKEELEAWEKRVLKFIPAYDASEFPIEYFCELKMDGLAVSLIYKNGNFIKGATRGDGFIGEDITQNLRTIESIPLKLHYTSDEKTVLRLPTTTVDYLEVRGEAVMSKEVLNELNRVQKKLNKPLFANTRNAAAGSLRQLDPKITAERKLDFFAYDIIRLVQDGKESAPPGTHSDEHNVLRYSFGFKVDKHEKVCKNLGEVEKFIEETESIRKTLGYGSDGVVVSLNNQTFYEQVGIVGKAPRYMVAYKYPAEKATTVIKNVIFNVGRTGVLTPVAMFEPTLVAGSTVSKATLHNMDQINRLKLKIGDTVVIQKAGDVIPEVVEVLPKLRSGKETTIKIPIHCPVCGGNVGKRLIGEKASSKSTAYYCVNSKCSAKNRRGMQHFVNIFDIYTIGPKILDRLKEEGLISDAADIFTLQASDIDGLERFGEKSAENIINSINDHRKISLARFIYALGILHVGEQTAEDLARHFGTIDKLMTASQDEIYLIENIGPVVAKSVYDFFHTQENLNYINRLKMNGVKVKNQKSKTKNQKLRGLTFVLTGSLETMSREEAKEKIRELGGDISESASSKTDYVVIGSDPGSKFDKAKKLGIKTLTEKEFLGIIS</sequence>
<dbReference type="Pfam" id="PF14520">
    <property type="entry name" value="HHH_5"/>
    <property type="match status" value="1"/>
</dbReference>
<dbReference type="Gene3D" id="1.10.150.20">
    <property type="entry name" value="5' to 3' exonuclease, C-terminal subdomain"/>
    <property type="match status" value="2"/>
</dbReference>
<dbReference type="GO" id="GO:0003677">
    <property type="term" value="F:DNA binding"/>
    <property type="evidence" value="ECO:0007669"/>
    <property type="project" value="InterPro"/>
</dbReference>
<dbReference type="EC" id="6.5.1.2" evidence="2 14"/>
<evidence type="ECO:0000256" key="3">
    <source>
        <dbReference type="ARBA" id="ARBA00013308"/>
    </source>
</evidence>
<dbReference type="SUPFAM" id="SSF52113">
    <property type="entry name" value="BRCT domain"/>
    <property type="match status" value="1"/>
</dbReference>
<evidence type="ECO:0000256" key="7">
    <source>
        <dbReference type="ARBA" id="ARBA00022763"/>
    </source>
</evidence>
<dbReference type="FunFam" id="1.10.287.610:FF:000002">
    <property type="entry name" value="DNA ligase"/>
    <property type="match status" value="1"/>
</dbReference>
<dbReference type="PANTHER" id="PTHR23389:SF9">
    <property type="entry name" value="DNA LIGASE"/>
    <property type="match status" value="1"/>
</dbReference>
<dbReference type="Pfam" id="PF12826">
    <property type="entry name" value="HHH_2"/>
    <property type="match status" value="1"/>
</dbReference>
<feature type="binding site" evidence="14">
    <location>
        <position position="455"/>
    </location>
    <ligand>
        <name>Zn(2+)</name>
        <dbReference type="ChEBI" id="CHEBI:29105"/>
    </ligand>
</feature>
<keyword evidence="4 14" id="KW-0436">Ligase</keyword>
<evidence type="ECO:0000256" key="6">
    <source>
        <dbReference type="ARBA" id="ARBA00022723"/>
    </source>
</evidence>
<dbReference type="FunFam" id="2.40.50.140:FF:000012">
    <property type="entry name" value="DNA ligase"/>
    <property type="match status" value="1"/>
</dbReference>
<dbReference type="GO" id="GO:0006281">
    <property type="term" value="P:DNA repair"/>
    <property type="evidence" value="ECO:0007669"/>
    <property type="project" value="UniProtKB-KW"/>
</dbReference>
<comment type="cofactor">
    <cofactor evidence="14">
        <name>Mg(2+)</name>
        <dbReference type="ChEBI" id="CHEBI:18420"/>
    </cofactor>
    <cofactor evidence="14">
        <name>Mn(2+)</name>
        <dbReference type="ChEBI" id="CHEBI:29035"/>
    </cofactor>
</comment>
<keyword evidence="5 14" id="KW-0235">DNA replication</keyword>
<keyword evidence="14" id="KW-0464">Manganese</keyword>
<dbReference type="CDD" id="cd00114">
    <property type="entry name" value="LIGANc"/>
    <property type="match status" value="1"/>
</dbReference>
<evidence type="ECO:0000256" key="9">
    <source>
        <dbReference type="ARBA" id="ARBA00022842"/>
    </source>
</evidence>
<dbReference type="InterPro" id="IPR001357">
    <property type="entry name" value="BRCT_dom"/>
</dbReference>
<dbReference type="PANTHER" id="PTHR23389">
    <property type="entry name" value="CHROMOSOME TRANSMISSION FIDELITY FACTOR 18"/>
    <property type="match status" value="1"/>
</dbReference>
<keyword evidence="6 14" id="KW-0479">Metal-binding</keyword>
<dbReference type="InterPro" id="IPR013839">
    <property type="entry name" value="DNAligase_adenylation"/>
</dbReference>
<keyword evidence="7 14" id="KW-0227">DNA damage</keyword>
<evidence type="ECO:0000256" key="2">
    <source>
        <dbReference type="ARBA" id="ARBA00012722"/>
    </source>
</evidence>
<dbReference type="GO" id="GO:0005829">
    <property type="term" value="C:cytosol"/>
    <property type="evidence" value="ECO:0007669"/>
    <property type="project" value="TreeGrafter"/>
</dbReference>
<dbReference type="InterPro" id="IPR013840">
    <property type="entry name" value="DNAligase_N"/>
</dbReference>
<feature type="domain" description="BRCT" evidence="15">
    <location>
        <begin position="616"/>
        <end position="693"/>
    </location>
</feature>
<dbReference type="GO" id="GO:0006260">
    <property type="term" value="P:DNA replication"/>
    <property type="evidence" value="ECO:0007669"/>
    <property type="project" value="UniProtKB-KW"/>
</dbReference>
<dbReference type="PIRSF" id="PIRSF001604">
    <property type="entry name" value="LigA"/>
    <property type="match status" value="1"/>
</dbReference>
<evidence type="ECO:0000256" key="11">
    <source>
        <dbReference type="ARBA" id="ARBA00023204"/>
    </source>
</evidence>
<dbReference type="Proteomes" id="UP000176479">
    <property type="component" value="Unassembled WGS sequence"/>
</dbReference>
<evidence type="ECO:0000256" key="14">
    <source>
        <dbReference type="HAMAP-Rule" id="MF_01588"/>
    </source>
</evidence>
<keyword evidence="10 14" id="KW-0520">NAD</keyword>
<dbReference type="InterPro" id="IPR001679">
    <property type="entry name" value="DNA_ligase"/>
</dbReference>
<dbReference type="SMART" id="SM00292">
    <property type="entry name" value="BRCT"/>
    <property type="match status" value="1"/>
</dbReference>
<evidence type="ECO:0000256" key="8">
    <source>
        <dbReference type="ARBA" id="ARBA00022833"/>
    </source>
</evidence>
<gene>
    <name evidence="14" type="primary">ligA</name>
    <name evidence="16" type="ORF">A3H53_04880</name>
</gene>
<dbReference type="AlphaFoldDB" id="A0A1F6XW13"/>
<dbReference type="NCBIfam" id="TIGR00575">
    <property type="entry name" value="dnlj"/>
    <property type="match status" value="1"/>
</dbReference>
<dbReference type="InterPro" id="IPR004150">
    <property type="entry name" value="NAD_DNA_ligase_OB"/>
</dbReference>
<comment type="function">
    <text evidence="1 14">DNA ligase that catalyzes the formation of phosphodiester linkages between 5'-phosphoryl and 3'-hydroxyl groups in double-stranded DNA using NAD as a coenzyme and as the energy source for the reaction. It is essential for DNA replication and repair of damaged DNA.</text>
</comment>
<dbReference type="SMART" id="SM00532">
    <property type="entry name" value="LIGANc"/>
    <property type="match status" value="1"/>
</dbReference>
<keyword evidence="8 14" id="KW-0862">Zinc</keyword>
<evidence type="ECO:0000313" key="16">
    <source>
        <dbReference type="EMBL" id="OGI98320.1"/>
    </source>
</evidence>
<accession>A0A1F6XW13</accession>
<proteinExistence type="inferred from homology"/>
<dbReference type="PROSITE" id="PS50172">
    <property type="entry name" value="BRCT"/>
    <property type="match status" value="1"/>
</dbReference>
<dbReference type="SUPFAM" id="SSF47781">
    <property type="entry name" value="RuvA domain 2-like"/>
    <property type="match status" value="1"/>
</dbReference>
<dbReference type="FunFam" id="1.10.150.20:FF:000006">
    <property type="entry name" value="DNA ligase"/>
    <property type="match status" value="1"/>
</dbReference>
<evidence type="ECO:0000256" key="12">
    <source>
        <dbReference type="ARBA" id="ARBA00034005"/>
    </source>
</evidence>
<comment type="similarity">
    <text evidence="13 14">Belongs to the NAD-dependent DNA ligase family. LigA subfamily.</text>
</comment>
<comment type="catalytic activity">
    <reaction evidence="12 14">
        <text>NAD(+) + (deoxyribonucleotide)n-3'-hydroxyl + 5'-phospho-(deoxyribonucleotide)m = (deoxyribonucleotide)n+m + AMP + beta-nicotinamide D-nucleotide.</text>
        <dbReference type="EC" id="6.5.1.2"/>
    </reaction>
</comment>
<evidence type="ECO:0000313" key="17">
    <source>
        <dbReference type="Proteomes" id="UP000176479"/>
    </source>
</evidence>
<dbReference type="InterPro" id="IPR036420">
    <property type="entry name" value="BRCT_dom_sf"/>
</dbReference>
<feature type="binding site" evidence="14">
    <location>
        <position position="430"/>
    </location>
    <ligand>
        <name>Zn(2+)</name>
        <dbReference type="ChEBI" id="CHEBI:29105"/>
    </ligand>
</feature>
<keyword evidence="11 14" id="KW-0234">DNA repair</keyword>
<evidence type="ECO:0000259" key="15">
    <source>
        <dbReference type="PROSITE" id="PS50172"/>
    </source>
</evidence>
<dbReference type="InterPro" id="IPR041663">
    <property type="entry name" value="DisA/LigA_HHH"/>
</dbReference>
<feature type="binding site" evidence="14">
    <location>
        <position position="433"/>
    </location>
    <ligand>
        <name>Zn(2+)</name>
        <dbReference type="ChEBI" id="CHEBI:29105"/>
    </ligand>
</feature>
<evidence type="ECO:0000256" key="13">
    <source>
        <dbReference type="ARBA" id="ARBA00060881"/>
    </source>
</evidence>
<dbReference type="SMART" id="SM00278">
    <property type="entry name" value="HhH1"/>
    <property type="match status" value="3"/>
</dbReference>
<dbReference type="EMBL" id="MFVK01000037">
    <property type="protein sequence ID" value="OGI98320.1"/>
    <property type="molecule type" value="Genomic_DNA"/>
</dbReference>
<feature type="binding site" evidence="14">
    <location>
        <position position="460"/>
    </location>
    <ligand>
        <name>Zn(2+)</name>
        <dbReference type="ChEBI" id="CHEBI:29105"/>
    </ligand>
</feature>
<dbReference type="HAMAP" id="MF_01588">
    <property type="entry name" value="DNA_ligase_A"/>
    <property type="match status" value="1"/>
</dbReference>
<dbReference type="Gene3D" id="2.40.50.140">
    <property type="entry name" value="Nucleic acid-binding proteins"/>
    <property type="match status" value="1"/>
</dbReference>
<feature type="binding site" evidence="14">
    <location>
        <position position="142"/>
    </location>
    <ligand>
        <name>NAD(+)</name>
        <dbReference type="ChEBI" id="CHEBI:57540"/>
    </ligand>
</feature>
<dbReference type="Gene3D" id="3.40.50.10190">
    <property type="entry name" value="BRCT domain"/>
    <property type="match status" value="1"/>
</dbReference>
<dbReference type="PROSITE" id="PS01055">
    <property type="entry name" value="DNA_LIGASE_N1"/>
    <property type="match status" value="1"/>
</dbReference>
<protein>
    <recommendedName>
        <fullName evidence="3 14">DNA ligase</fullName>
        <ecNumber evidence="2 14">6.5.1.2</ecNumber>
    </recommendedName>
    <alternativeName>
        <fullName evidence="14">Polydeoxyribonucleotide synthase [NAD(+)]</fullName>
    </alternativeName>
</protein>
<dbReference type="Pfam" id="PF01653">
    <property type="entry name" value="DNA_ligase_aden"/>
    <property type="match status" value="1"/>
</dbReference>